<proteinExistence type="predicted"/>
<evidence type="ECO:0000313" key="3">
    <source>
        <dbReference type="Proteomes" id="UP000836841"/>
    </source>
</evidence>
<dbReference type="SUPFAM" id="SSF81383">
    <property type="entry name" value="F-box domain"/>
    <property type="match status" value="1"/>
</dbReference>
<dbReference type="InterPro" id="IPR001810">
    <property type="entry name" value="F-box_dom"/>
</dbReference>
<dbReference type="Pfam" id="PF24750">
    <property type="entry name" value="b-prop_At3g26010-like"/>
    <property type="match status" value="2"/>
</dbReference>
<organism evidence="2 3">
    <name type="scientific">Thlaspi arvense</name>
    <name type="common">Field penny-cress</name>
    <dbReference type="NCBI Taxonomy" id="13288"/>
    <lineage>
        <taxon>Eukaryota</taxon>
        <taxon>Viridiplantae</taxon>
        <taxon>Streptophyta</taxon>
        <taxon>Embryophyta</taxon>
        <taxon>Tracheophyta</taxon>
        <taxon>Spermatophyta</taxon>
        <taxon>Magnoliopsida</taxon>
        <taxon>eudicotyledons</taxon>
        <taxon>Gunneridae</taxon>
        <taxon>Pentapetalae</taxon>
        <taxon>rosids</taxon>
        <taxon>malvids</taxon>
        <taxon>Brassicales</taxon>
        <taxon>Brassicaceae</taxon>
        <taxon>Thlaspideae</taxon>
        <taxon>Thlaspi</taxon>
    </lineage>
</organism>
<feature type="domain" description="F-box" evidence="1">
    <location>
        <begin position="9"/>
        <end position="58"/>
    </location>
</feature>
<dbReference type="SMART" id="SM00256">
    <property type="entry name" value="FBOX"/>
    <property type="match status" value="1"/>
</dbReference>
<dbReference type="PANTHER" id="PTHR31672">
    <property type="entry name" value="BNACNNG10540D PROTEIN"/>
    <property type="match status" value="1"/>
</dbReference>
<dbReference type="InterPro" id="IPR050796">
    <property type="entry name" value="SCF_F-box_component"/>
</dbReference>
<sequence length="365" mass="42051">MEETKKTTSPKVNFLTDDLWENILVRLPLKNITTLKLVCKRLKTIVESPFLRELFLSRHQNSHSSWSLMCRDSKKEVLALYGCEIWGLQRSLGSYISSFLTDRFKKQRDQNRPCESFELAGLVTRIENNVVLGYKAVLMHDTSGIVTRALSLLIYSSETKLWSFMTLRTHLPLTNGVEHEPPLSLNGNLYWLGSDVVVSHDFYATGAESDRCSVIPFPDSGKETNFRRAFTASQGFLMYMSIVKEESDDDDGSWEPMLCVRRLETGEWQQVSTISPACIRTGFEYFPMEINPFDANTMYFWSKKHKCLASTHVHKGKFGLHNNLERSSDGRTLSFDGEWDPEELEPYFSTFVFPRWLYQIPSLPS</sequence>
<evidence type="ECO:0000313" key="2">
    <source>
        <dbReference type="EMBL" id="CAH2045083.1"/>
    </source>
</evidence>
<dbReference type="Pfam" id="PF00646">
    <property type="entry name" value="F-box"/>
    <property type="match status" value="1"/>
</dbReference>
<evidence type="ECO:0000259" key="1">
    <source>
        <dbReference type="PROSITE" id="PS50181"/>
    </source>
</evidence>
<dbReference type="PROSITE" id="PS50181">
    <property type="entry name" value="FBOX"/>
    <property type="match status" value="1"/>
</dbReference>
<dbReference type="AlphaFoldDB" id="A0AAU9RPM4"/>
<name>A0AAU9RPM4_THLAR</name>
<accession>A0AAU9RPM4</accession>
<reference evidence="2 3" key="1">
    <citation type="submission" date="2022-03" db="EMBL/GenBank/DDBJ databases">
        <authorList>
            <person name="Nunn A."/>
            <person name="Chopra R."/>
            <person name="Nunn A."/>
            <person name="Contreras Garrido A."/>
        </authorList>
    </citation>
    <scope>NUCLEOTIDE SEQUENCE [LARGE SCALE GENOMIC DNA]</scope>
</reference>
<dbReference type="InterPro" id="IPR036047">
    <property type="entry name" value="F-box-like_dom_sf"/>
</dbReference>
<dbReference type="InterPro" id="IPR056592">
    <property type="entry name" value="Beta-prop_At3g26010-like"/>
</dbReference>
<gene>
    <name evidence="2" type="ORF">TAV2_LOCUS5387</name>
</gene>
<protein>
    <recommendedName>
        <fullName evidence="1">F-box domain-containing protein</fullName>
    </recommendedName>
</protein>
<dbReference type="Proteomes" id="UP000836841">
    <property type="component" value="Chromosome 2"/>
</dbReference>
<dbReference type="EMBL" id="OU466858">
    <property type="protein sequence ID" value="CAH2045083.1"/>
    <property type="molecule type" value="Genomic_DNA"/>
</dbReference>
<keyword evidence="3" id="KW-1185">Reference proteome</keyword>